<protein>
    <submittedName>
        <fullName evidence="3">Uncharacterized protein</fullName>
    </submittedName>
</protein>
<sequence>MQNFLCFTLMFLSAALSAQGGIPDNLKSFFLPAEVPAVANSEYPIRQHSEQGPDAASASGSEKERMSHLQSAIDEARRSYNAGDFSRYITAKPVDMAECYVKETVIQRHPGRCIRLGGGIPACQASGFTDFNYSECS</sequence>
<proteinExistence type="predicted"/>
<dbReference type="AlphaFoldDB" id="A0A4Y2U9Q9"/>
<feature type="chain" id="PRO_5021323177" evidence="2">
    <location>
        <begin position="21"/>
        <end position="137"/>
    </location>
</feature>
<keyword evidence="4" id="KW-1185">Reference proteome</keyword>
<dbReference type="Proteomes" id="UP000499080">
    <property type="component" value="Unassembled WGS sequence"/>
</dbReference>
<evidence type="ECO:0000313" key="3">
    <source>
        <dbReference type="EMBL" id="GBO09243.1"/>
    </source>
</evidence>
<organism evidence="3 4">
    <name type="scientific">Araneus ventricosus</name>
    <name type="common">Orbweaver spider</name>
    <name type="synonym">Epeira ventricosa</name>
    <dbReference type="NCBI Taxonomy" id="182803"/>
    <lineage>
        <taxon>Eukaryota</taxon>
        <taxon>Metazoa</taxon>
        <taxon>Ecdysozoa</taxon>
        <taxon>Arthropoda</taxon>
        <taxon>Chelicerata</taxon>
        <taxon>Arachnida</taxon>
        <taxon>Araneae</taxon>
        <taxon>Araneomorphae</taxon>
        <taxon>Entelegynae</taxon>
        <taxon>Araneoidea</taxon>
        <taxon>Araneidae</taxon>
        <taxon>Araneus</taxon>
    </lineage>
</organism>
<accession>A0A4Y2U9Q9</accession>
<dbReference type="EMBL" id="BGPR01034746">
    <property type="protein sequence ID" value="GBO09243.1"/>
    <property type="molecule type" value="Genomic_DNA"/>
</dbReference>
<feature type="signal peptide" evidence="2">
    <location>
        <begin position="1"/>
        <end position="20"/>
    </location>
</feature>
<evidence type="ECO:0000313" key="4">
    <source>
        <dbReference type="Proteomes" id="UP000499080"/>
    </source>
</evidence>
<keyword evidence="2" id="KW-0732">Signal</keyword>
<dbReference type="OrthoDB" id="6496945at2759"/>
<name>A0A4Y2U9Q9_ARAVE</name>
<comment type="caution">
    <text evidence="3">The sequence shown here is derived from an EMBL/GenBank/DDBJ whole genome shotgun (WGS) entry which is preliminary data.</text>
</comment>
<reference evidence="3 4" key="1">
    <citation type="journal article" date="2019" name="Sci. Rep.">
        <title>Orb-weaving spider Araneus ventricosus genome elucidates the spidroin gene catalogue.</title>
        <authorList>
            <person name="Kono N."/>
            <person name="Nakamura H."/>
            <person name="Ohtoshi R."/>
            <person name="Moran D.A.P."/>
            <person name="Shinohara A."/>
            <person name="Yoshida Y."/>
            <person name="Fujiwara M."/>
            <person name="Mori M."/>
            <person name="Tomita M."/>
            <person name="Arakawa K."/>
        </authorList>
    </citation>
    <scope>NUCLEOTIDE SEQUENCE [LARGE SCALE GENOMIC DNA]</scope>
</reference>
<evidence type="ECO:0000256" key="1">
    <source>
        <dbReference type="SAM" id="MobiDB-lite"/>
    </source>
</evidence>
<evidence type="ECO:0000256" key="2">
    <source>
        <dbReference type="SAM" id="SignalP"/>
    </source>
</evidence>
<gene>
    <name evidence="3" type="ORF">AVEN_217615_1</name>
</gene>
<feature type="region of interest" description="Disordered" evidence="1">
    <location>
        <begin position="42"/>
        <end position="72"/>
    </location>
</feature>